<dbReference type="EMBL" id="BHYK01000020">
    <property type="protein sequence ID" value="GCD11658.1"/>
    <property type="molecule type" value="Genomic_DNA"/>
</dbReference>
<sequence length="1323" mass="154178">MKIRDIVSLKEFDPVVDLSWAGNINEQERLLSNYIMTEQLAEVFTDMLESLNFVRSDNRRELKSGDVDSVATKRSHIISGQYGTGKSYFLLMLSVILEMKNPYLAEAIINRFSKFPELQFQLKFIRENKKYFVVRINGEAENEKEFKDVIQERIISALEYEFGDVPIQTVYIKMREMLEKVYEQHKITMDEVLKSKEYDIEDIIAGLYHYRKDAIVQMEGVIKEALGFTPKVEIDSLDSFIKDVNIILKNNGYDELIVIFDEFSAYLTASMESGRINKDLGYIQTLAQLSAKGYRESQGIRVAFITSTHKDLKEMIGSSGNSNKDELDKVFGRFDSHILAFDQGEELLKNTIELDRSTFAEYRVKHSEYINTLKDKYSKDFYDFYPLHPATVEYLEPISQLYSQKVRTSFGFLKEVVREKYFGKEIEENGKLNLITISDLFDYFENAIESKHSEIISVYYQNYNSLKSDDDLVDFLKALTIAHASSFTKSSAGVELSAEEIKNLYQLPSEEYIREKLNPVINSKYLNITTNEGKYRFFLSNSRVNIDKLINDAKDKIDPYTILNLILKKSVNRIFIKENYDIKYNMGLFPLDRKLEGEIFSLNELENSNFVKIFSTETDGKIIFLIPNFNEKFNREEFVETYSENMKELSLNISLAIPNSLVFLPEELKEYGAMLYLEKNNEEISQNEEIRKIFIKRKRKLEDKLRNKYLRKFANLRNFTFIFGGGEIKNDIRQDICLYREILYKYYSKFPYEIAVENFNSRAPLNEIHDKFINGGMGEIVKKETSSVSKHVFNTLKPLDLVSIKGKVNSYSLEFKMPDKSISSISKQIMDIIELPEDKMDLASKHYKLTSSPYGLSLPLIGLFFLVSSKMGRISIYSKDGSKVVNIDKKNLEIISKYPDDYIITRNTVEDIPKEVGEVWAKLIELRIVPNSKSKKFRADGRNEFNIYTTLGSEINIILNNLTDKEQRLARKDVKTRKLKSFVNKLEVTSKTHAPSDFYSAVVDIPSIFRRQTFEMNMEEFGDYINKLKNVTSHEIIKFERNNELVTNLSYRIKDLLKFPVMKEELIAVEHELKLYKEDFLNFDINESIDLKAGKLLNNYNDEFKIIHDEYHERYHELKEKLVNNQRNRVESLKLLADIKFPNIASVNSFLEEIESYEKCTLLITEGKIAQCKSCSCDEIKKVESGIEVLVEKFRNYDRQVVGVLERYVKELGNSNIKDNFKFDEVYKNTVIKLNSIGSEFETGDEYIFLKENIDKVKPQLIEVINKNEEPIHKNVGIKELESRLLSEIRALGQNYVTLEDIQAKFNKLVDEYRSKEINIVKV</sequence>
<gene>
    <name evidence="1" type="ORF">Ctaglu_32810</name>
</gene>
<dbReference type="OrthoDB" id="856045at2"/>
<keyword evidence="2" id="KW-1185">Reference proteome</keyword>
<name>A0A401UQ83_9CLOT</name>
<comment type="caution">
    <text evidence="1">The sequence shown here is derived from an EMBL/GenBank/DDBJ whole genome shotgun (WGS) entry which is preliminary data.</text>
</comment>
<dbReference type="InterPro" id="IPR027417">
    <property type="entry name" value="P-loop_NTPase"/>
</dbReference>
<reference evidence="1 2" key="1">
    <citation type="submission" date="2018-11" db="EMBL/GenBank/DDBJ databases">
        <title>Genome sequencing and assembly of Clostridium tagluense strain A121.</title>
        <authorList>
            <person name="Murakami T."/>
            <person name="Segawa T."/>
            <person name="Shcherbakova V.A."/>
            <person name="Mori H."/>
            <person name="Yoshimura Y."/>
        </authorList>
    </citation>
    <scope>NUCLEOTIDE SEQUENCE [LARGE SCALE GENOMIC DNA]</scope>
    <source>
        <strain evidence="1 2">A121</strain>
    </source>
</reference>
<evidence type="ECO:0000313" key="2">
    <source>
        <dbReference type="Proteomes" id="UP000287872"/>
    </source>
</evidence>
<dbReference type="RefSeq" id="WP_125003657.1">
    <property type="nucleotide sequence ID" value="NZ_BHYK01000020.1"/>
</dbReference>
<dbReference type="Proteomes" id="UP000287872">
    <property type="component" value="Unassembled WGS sequence"/>
</dbReference>
<evidence type="ECO:0000313" key="1">
    <source>
        <dbReference type="EMBL" id="GCD11658.1"/>
    </source>
</evidence>
<accession>A0A401UQ83</accession>
<organism evidence="1 2">
    <name type="scientific">Clostridium tagluense</name>
    <dbReference type="NCBI Taxonomy" id="360422"/>
    <lineage>
        <taxon>Bacteria</taxon>
        <taxon>Bacillati</taxon>
        <taxon>Bacillota</taxon>
        <taxon>Clostridia</taxon>
        <taxon>Eubacteriales</taxon>
        <taxon>Clostridiaceae</taxon>
        <taxon>Clostridium</taxon>
    </lineage>
</organism>
<protein>
    <submittedName>
        <fullName evidence="1">Uncharacterized protein</fullName>
    </submittedName>
</protein>
<dbReference type="SUPFAM" id="SSF52540">
    <property type="entry name" value="P-loop containing nucleoside triphosphate hydrolases"/>
    <property type="match status" value="1"/>
</dbReference>
<proteinExistence type="predicted"/>